<organism evidence="2">
    <name type="scientific">Cyanothece sp. (strain PCC 7425 / ATCC 29141)</name>
    <dbReference type="NCBI Taxonomy" id="395961"/>
    <lineage>
        <taxon>Bacteria</taxon>
        <taxon>Bacillati</taxon>
        <taxon>Cyanobacteriota</taxon>
        <taxon>Cyanophyceae</taxon>
        <taxon>Gomontiellales</taxon>
        <taxon>Cyanothecaceae</taxon>
        <taxon>Cyanothece</taxon>
    </lineage>
</organism>
<dbReference type="EMBL" id="CP001344">
    <property type="protein sequence ID" value="ACL44893.1"/>
    <property type="molecule type" value="Genomic_DNA"/>
</dbReference>
<dbReference type="STRING" id="395961.Cyan7425_2536"/>
<dbReference type="HOGENOM" id="CLU_1692571_0_0_3"/>
<protein>
    <submittedName>
        <fullName evidence="2">Uncharacterized protein</fullName>
    </submittedName>
</protein>
<dbReference type="AlphaFoldDB" id="B8HY90"/>
<evidence type="ECO:0000313" key="2">
    <source>
        <dbReference type="EMBL" id="ACL44893.1"/>
    </source>
</evidence>
<feature type="transmembrane region" description="Helical" evidence="1">
    <location>
        <begin position="117"/>
        <end position="135"/>
    </location>
</feature>
<keyword evidence="1" id="KW-0812">Transmembrane</keyword>
<dbReference type="OrthoDB" id="494631at2"/>
<feature type="transmembrane region" description="Helical" evidence="1">
    <location>
        <begin position="47"/>
        <end position="68"/>
    </location>
</feature>
<keyword evidence="1" id="KW-1133">Transmembrane helix</keyword>
<accession>B8HY90</accession>
<dbReference type="eggNOG" id="COG2319">
    <property type="taxonomic scope" value="Bacteria"/>
</dbReference>
<gene>
    <name evidence="2" type="ordered locus">Cyan7425_2536</name>
</gene>
<reference evidence="2" key="1">
    <citation type="submission" date="2009-01" db="EMBL/GenBank/DDBJ databases">
        <title>Complete sequence of chromosome Cyanothece sp. PCC 7425.</title>
        <authorList>
            <consortium name="US DOE Joint Genome Institute"/>
            <person name="Lucas S."/>
            <person name="Copeland A."/>
            <person name="Lapidus A."/>
            <person name="Glavina del Rio T."/>
            <person name="Dalin E."/>
            <person name="Tice H."/>
            <person name="Bruce D."/>
            <person name="Goodwin L."/>
            <person name="Pitluck S."/>
            <person name="Sims D."/>
            <person name="Meineke L."/>
            <person name="Brettin T."/>
            <person name="Detter J.C."/>
            <person name="Han C."/>
            <person name="Larimer F."/>
            <person name="Land M."/>
            <person name="Hauser L."/>
            <person name="Kyrpides N."/>
            <person name="Ovchinnikova G."/>
            <person name="Liberton M."/>
            <person name="Stoeckel J."/>
            <person name="Banerjee A."/>
            <person name="Singh A."/>
            <person name="Page L."/>
            <person name="Sato H."/>
            <person name="Zhao L."/>
            <person name="Sherman L."/>
            <person name="Pakrasi H."/>
            <person name="Richardson P."/>
        </authorList>
    </citation>
    <scope>NUCLEOTIDE SEQUENCE</scope>
    <source>
        <strain evidence="2">PCC 7425</strain>
    </source>
</reference>
<name>B8HY90_CYAP4</name>
<proteinExistence type="predicted"/>
<keyword evidence="1" id="KW-0472">Membrane</keyword>
<evidence type="ECO:0000256" key="1">
    <source>
        <dbReference type="SAM" id="Phobius"/>
    </source>
</evidence>
<feature type="transmembrane region" description="Helical" evidence="1">
    <location>
        <begin position="20"/>
        <end position="40"/>
    </location>
</feature>
<dbReference type="KEGG" id="cyn:Cyan7425_2536"/>
<sequence length="155" mass="16528">MINWNIILYWTLPGIFNSTLVSAAVALGVGGVIGLIAGAISHRFKLAVLSGIGGSFLGTMLIAMLPILSQPNLFGSGYGGIVLMFFAMTLIPIGSISGALAGLLAGFKLSPRRRQKLFLILLICIYILIALASYGRKFLACAEFPGELYCRNPYL</sequence>
<feature type="transmembrane region" description="Helical" evidence="1">
    <location>
        <begin position="80"/>
        <end position="105"/>
    </location>
</feature>